<comment type="caution">
    <text evidence="10">The sequence shown here is derived from an EMBL/GenBank/DDBJ whole genome shotgun (WGS) entry which is preliminary data.</text>
</comment>
<comment type="cofactor">
    <cofactor evidence="2">
        <name>Mg(2+)</name>
        <dbReference type="ChEBI" id="CHEBI:18420"/>
    </cofactor>
</comment>
<evidence type="ECO:0000256" key="9">
    <source>
        <dbReference type="ARBA" id="ARBA00023049"/>
    </source>
</evidence>
<dbReference type="EMBL" id="SNYJ01000002">
    <property type="protein sequence ID" value="TDQ41993.1"/>
    <property type="molecule type" value="Genomic_DNA"/>
</dbReference>
<evidence type="ECO:0000256" key="4">
    <source>
        <dbReference type="ARBA" id="ARBA00008236"/>
    </source>
</evidence>
<comment type="cofactor">
    <cofactor evidence="3">
        <name>Zn(2+)</name>
        <dbReference type="ChEBI" id="CHEBI:29105"/>
    </cofactor>
</comment>
<organism evidence="10 11">
    <name type="scientific">Aureibacillus halotolerans</name>
    <dbReference type="NCBI Taxonomy" id="1508390"/>
    <lineage>
        <taxon>Bacteria</taxon>
        <taxon>Bacillati</taxon>
        <taxon>Bacillota</taxon>
        <taxon>Bacilli</taxon>
        <taxon>Bacillales</taxon>
        <taxon>Bacillaceae</taxon>
        <taxon>Aureibacillus</taxon>
    </lineage>
</organism>
<comment type="similarity">
    <text evidence="4">Belongs to the peptidase M29 family.</text>
</comment>
<dbReference type="Pfam" id="PF02073">
    <property type="entry name" value="Peptidase_M29"/>
    <property type="match status" value="1"/>
</dbReference>
<dbReference type="GO" id="GO:0006508">
    <property type="term" value="P:proteolysis"/>
    <property type="evidence" value="ECO:0007669"/>
    <property type="project" value="UniProtKB-KW"/>
</dbReference>
<evidence type="ECO:0000313" key="11">
    <source>
        <dbReference type="Proteomes" id="UP000295632"/>
    </source>
</evidence>
<dbReference type="InterPro" id="IPR052170">
    <property type="entry name" value="M29_Exopeptidase"/>
</dbReference>
<keyword evidence="8" id="KW-0378">Hydrolase</keyword>
<evidence type="ECO:0000256" key="6">
    <source>
        <dbReference type="ARBA" id="ARBA00022670"/>
    </source>
</evidence>
<dbReference type="RefSeq" id="WP_133578896.1">
    <property type="nucleotide sequence ID" value="NZ_SNYJ01000002.1"/>
</dbReference>
<evidence type="ECO:0000256" key="8">
    <source>
        <dbReference type="ARBA" id="ARBA00022801"/>
    </source>
</evidence>
<evidence type="ECO:0000256" key="2">
    <source>
        <dbReference type="ARBA" id="ARBA00001946"/>
    </source>
</evidence>
<keyword evidence="11" id="KW-1185">Reference proteome</keyword>
<dbReference type="PANTHER" id="PTHR34448:SF3">
    <property type="entry name" value="AMINOPEPTIDASE AMPS"/>
    <property type="match status" value="1"/>
</dbReference>
<proteinExistence type="inferred from homology"/>
<dbReference type="InterPro" id="IPR035097">
    <property type="entry name" value="M29_N-terminal"/>
</dbReference>
<evidence type="ECO:0000256" key="1">
    <source>
        <dbReference type="ARBA" id="ARBA00001941"/>
    </source>
</evidence>
<evidence type="ECO:0000256" key="3">
    <source>
        <dbReference type="ARBA" id="ARBA00001947"/>
    </source>
</evidence>
<dbReference type="Proteomes" id="UP000295632">
    <property type="component" value="Unassembled WGS sequence"/>
</dbReference>
<dbReference type="SUPFAM" id="SSF144052">
    <property type="entry name" value="Thermophilic metalloprotease-like"/>
    <property type="match status" value="1"/>
</dbReference>
<dbReference type="PANTHER" id="PTHR34448">
    <property type="entry name" value="AMINOPEPTIDASE"/>
    <property type="match status" value="1"/>
</dbReference>
<dbReference type="GO" id="GO:0004177">
    <property type="term" value="F:aminopeptidase activity"/>
    <property type="evidence" value="ECO:0007669"/>
    <property type="project" value="UniProtKB-KW"/>
</dbReference>
<dbReference type="GO" id="GO:0008237">
    <property type="term" value="F:metallopeptidase activity"/>
    <property type="evidence" value="ECO:0007669"/>
    <property type="project" value="UniProtKB-KW"/>
</dbReference>
<keyword evidence="6" id="KW-0645">Protease</keyword>
<accession>A0A4R6UAC8</accession>
<protein>
    <submittedName>
        <fullName evidence="10">Aminopeptidase</fullName>
    </submittedName>
</protein>
<evidence type="ECO:0000256" key="5">
    <source>
        <dbReference type="ARBA" id="ARBA00022438"/>
    </source>
</evidence>
<evidence type="ECO:0000256" key="7">
    <source>
        <dbReference type="ARBA" id="ARBA00022723"/>
    </source>
</evidence>
<dbReference type="PRINTS" id="PR00919">
    <property type="entry name" value="THERMOPTASE"/>
</dbReference>
<keyword evidence="7" id="KW-0479">Metal-binding</keyword>
<comment type="cofactor">
    <cofactor evidence="1">
        <name>Co(2+)</name>
        <dbReference type="ChEBI" id="CHEBI:48828"/>
    </cofactor>
</comment>
<sequence length="409" mass="45238">MSISQEKLTQYAELAVKTGINIQQGQTLVVNASTQVIPFVREIVKQAYLAGAKHVHVDWSDDGLVLTRLQYAPDEALDEFPVWKARSYEQLAEEGAAFMNIAAPNPELLKGIDSKKVARARKASSTALQKYTDYRMNDVVSWSIVAAPTPEWAEKVFPGMGEAEAIDKLWEQIFQVNRLNESDPVAAWATHNEKLQEKAAFLNEHRFEALLYKGPGTDLTLELPKGHRWLSAASTNEKGHAFMPNMPTEEVFTMPKRDGVNGTVSSTKPLHYGGTLIENFSFTFENGKVIDVKAEHGLDTLQELLETDEGARHLGEVALVPHQSPISQSNIVFYNTLFDENASCHLALGTAYPFTIEGGTKMTKDELKANGANTSLTHVDFMMGSAQLQIDGKKEDGTIVPIFKDGNWA</sequence>
<evidence type="ECO:0000313" key="10">
    <source>
        <dbReference type="EMBL" id="TDQ41993.1"/>
    </source>
</evidence>
<dbReference type="GO" id="GO:0046872">
    <property type="term" value="F:metal ion binding"/>
    <property type="evidence" value="ECO:0007669"/>
    <property type="project" value="UniProtKB-KW"/>
</dbReference>
<keyword evidence="5 10" id="KW-0031">Aminopeptidase</keyword>
<reference evidence="10 11" key="1">
    <citation type="submission" date="2019-03" db="EMBL/GenBank/DDBJ databases">
        <title>Genomic Encyclopedia of Type Strains, Phase IV (KMG-IV): sequencing the most valuable type-strain genomes for metagenomic binning, comparative biology and taxonomic classification.</title>
        <authorList>
            <person name="Goeker M."/>
        </authorList>
    </citation>
    <scope>NUCLEOTIDE SEQUENCE [LARGE SCALE GENOMIC DNA]</scope>
    <source>
        <strain evidence="10 11">DSM 28697</strain>
    </source>
</reference>
<keyword evidence="9" id="KW-0482">Metalloprotease</keyword>
<gene>
    <name evidence="10" type="ORF">EV213_10221</name>
</gene>
<dbReference type="Gene3D" id="3.40.1830.10">
    <property type="entry name" value="Thermophilic metalloprotease (M29)"/>
    <property type="match status" value="1"/>
</dbReference>
<dbReference type="OrthoDB" id="9803993at2"/>
<dbReference type="InterPro" id="IPR000787">
    <property type="entry name" value="Peptidase_M29"/>
</dbReference>
<dbReference type="AlphaFoldDB" id="A0A4R6UAC8"/>
<name>A0A4R6UAC8_9BACI</name>